<dbReference type="Pfam" id="PF12802">
    <property type="entry name" value="MarR_2"/>
    <property type="match status" value="1"/>
</dbReference>
<dbReference type="Gene3D" id="1.10.10.10">
    <property type="entry name" value="Winged helix-like DNA-binding domain superfamily/Winged helix DNA-binding domain"/>
    <property type="match status" value="1"/>
</dbReference>
<dbReference type="PROSITE" id="PS50995">
    <property type="entry name" value="HTH_MARR_2"/>
    <property type="match status" value="1"/>
</dbReference>
<dbReference type="SUPFAM" id="SSF46785">
    <property type="entry name" value="Winged helix' DNA-binding domain"/>
    <property type="match status" value="1"/>
</dbReference>
<dbReference type="Proteomes" id="UP000183810">
    <property type="component" value="Chromosome"/>
</dbReference>
<dbReference type="OrthoDB" id="3216907at2"/>
<dbReference type="GO" id="GO:0006950">
    <property type="term" value="P:response to stress"/>
    <property type="evidence" value="ECO:0007669"/>
    <property type="project" value="TreeGrafter"/>
</dbReference>
<protein>
    <recommendedName>
        <fullName evidence="1">HTH marR-type domain-containing protein</fullName>
    </recommendedName>
</protein>
<dbReference type="PRINTS" id="PR00598">
    <property type="entry name" value="HTHMARR"/>
</dbReference>
<dbReference type="AlphaFoldDB" id="A0A1J0VTV8"/>
<evidence type="ECO:0000259" key="1">
    <source>
        <dbReference type="PROSITE" id="PS50995"/>
    </source>
</evidence>
<sequence>MPDNESDLVMQVARTLRRRWAAAYAPLGLTPHQARALRVTGEHDGLRLSAVADALRISARSATEVVDALEKAKLVTRKPDPTDRRAILVAVTALGERTLGTLAAARTKEADEFFARLTAAERAALRDILGKLVP</sequence>
<dbReference type="PANTHER" id="PTHR33164">
    <property type="entry name" value="TRANSCRIPTIONAL REGULATOR, MARR FAMILY"/>
    <property type="match status" value="1"/>
</dbReference>
<dbReference type="InterPro" id="IPR039422">
    <property type="entry name" value="MarR/SlyA-like"/>
</dbReference>
<dbReference type="EMBL" id="CP018082">
    <property type="protein sequence ID" value="APE35449.1"/>
    <property type="molecule type" value="Genomic_DNA"/>
</dbReference>
<evidence type="ECO:0000313" key="3">
    <source>
        <dbReference type="Proteomes" id="UP000183810"/>
    </source>
</evidence>
<dbReference type="PANTHER" id="PTHR33164:SF103">
    <property type="entry name" value="REGULATORY PROTEIN MARR"/>
    <property type="match status" value="1"/>
</dbReference>
<feature type="domain" description="HTH marR-type" evidence="1">
    <location>
        <begin position="2"/>
        <end position="134"/>
    </location>
</feature>
<organism evidence="2 3">
    <name type="scientific">Nocardia mangyaensis</name>
    <dbReference type="NCBI Taxonomy" id="2213200"/>
    <lineage>
        <taxon>Bacteria</taxon>
        <taxon>Bacillati</taxon>
        <taxon>Actinomycetota</taxon>
        <taxon>Actinomycetes</taxon>
        <taxon>Mycobacteriales</taxon>
        <taxon>Nocardiaceae</taxon>
        <taxon>Nocardia</taxon>
    </lineage>
</organism>
<evidence type="ECO:0000313" key="2">
    <source>
        <dbReference type="EMBL" id="APE35449.1"/>
    </source>
</evidence>
<dbReference type="InterPro" id="IPR036390">
    <property type="entry name" value="WH_DNA-bd_sf"/>
</dbReference>
<dbReference type="InterPro" id="IPR000835">
    <property type="entry name" value="HTH_MarR-typ"/>
</dbReference>
<reference evidence="2" key="1">
    <citation type="submission" date="2016-11" db="EMBL/GenBank/DDBJ databases">
        <authorList>
            <person name="Jaros S."/>
            <person name="Januszkiewicz K."/>
            <person name="Wedrychowicz H."/>
        </authorList>
    </citation>
    <scope>NUCLEOTIDE SEQUENCE [LARGE SCALE GENOMIC DNA]</scope>
    <source>
        <strain evidence="2">Y48</strain>
    </source>
</reference>
<dbReference type="RefSeq" id="WP_071928637.1">
    <property type="nucleotide sequence ID" value="NZ_CP018082.1"/>
</dbReference>
<keyword evidence="3" id="KW-1185">Reference proteome</keyword>
<dbReference type="KEGG" id="nsl:BOX37_17515"/>
<name>A0A1J0VTV8_9NOCA</name>
<dbReference type="SMART" id="SM00347">
    <property type="entry name" value="HTH_MARR"/>
    <property type="match status" value="1"/>
</dbReference>
<dbReference type="GO" id="GO:0003700">
    <property type="term" value="F:DNA-binding transcription factor activity"/>
    <property type="evidence" value="ECO:0007669"/>
    <property type="project" value="InterPro"/>
</dbReference>
<accession>A0A1J0VTV8</accession>
<proteinExistence type="predicted"/>
<dbReference type="InterPro" id="IPR036388">
    <property type="entry name" value="WH-like_DNA-bd_sf"/>
</dbReference>
<gene>
    <name evidence="2" type="ORF">BOX37_17515</name>
</gene>